<dbReference type="OrthoDB" id="160207at2"/>
<evidence type="ECO:0000256" key="4">
    <source>
        <dbReference type="ARBA" id="ARBA00023136"/>
    </source>
</evidence>
<dbReference type="InterPro" id="IPR047817">
    <property type="entry name" value="ABC2_TM_bact-type"/>
</dbReference>
<dbReference type="Proteomes" id="UP000199012">
    <property type="component" value="Unassembled WGS sequence"/>
</dbReference>
<dbReference type="InterPro" id="IPR000412">
    <property type="entry name" value="ABC_2_transport"/>
</dbReference>
<dbReference type="RefSeq" id="WP_090033791.1">
    <property type="nucleotide sequence ID" value="NZ_BONM01000009.1"/>
</dbReference>
<evidence type="ECO:0000259" key="7">
    <source>
        <dbReference type="PROSITE" id="PS51012"/>
    </source>
</evidence>
<keyword evidence="5" id="KW-0046">Antibiotic resistance</keyword>
<keyword evidence="4 6" id="KW-0472">Membrane</keyword>
<dbReference type="Pfam" id="PF01061">
    <property type="entry name" value="ABC2_membrane"/>
    <property type="match status" value="1"/>
</dbReference>
<gene>
    <name evidence="8" type="ORF">SAMN05421867_112110</name>
</gene>
<dbReference type="InterPro" id="IPR013525">
    <property type="entry name" value="ABC2_TM"/>
</dbReference>
<dbReference type="PANTHER" id="PTHR43229:SF2">
    <property type="entry name" value="NODULATION PROTEIN J"/>
    <property type="match status" value="1"/>
</dbReference>
<feature type="transmembrane region" description="Helical" evidence="6">
    <location>
        <begin position="42"/>
        <end position="62"/>
    </location>
</feature>
<feature type="transmembrane region" description="Helical" evidence="6">
    <location>
        <begin position="119"/>
        <end position="146"/>
    </location>
</feature>
<dbReference type="InterPro" id="IPR051784">
    <property type="entry name" value="Nod_factor_ABC_transporter"/>
</dbReference>
<evidence type="ECO:0000256" key="5">
    <source>
        <dbReference type="ARBA" id="ARBA00023251"/>
    </source>
</evidence>
<sequence>MTTTAPSTPAAPRAAGAAPAARRVLAQTAFEARAVLRNGEQLLVTLVVPVLLLVGLTRSSFVEIGTGGAARVDVLAPSVLALAVMTTSFTSQAIATAFDRRNGVLRLLATTPLGRPGLLLGKAGGVLVVEAVQLLVIGATALALGWRPAAAGILPALLAAVLGTVAFVALALLVAGTLRAEAVLAVANLLLLLLALAGGVVVPLADLPPGLAAIAAWLPSGALGEAMRVALVEGRVAVAPLAVLAGWAALLVAAAARLFRWS</sequence>
<feature type="domain" description="ABC transmembrane type-2" evidence="7">
    <location>
        <begin position="40"/>
        <end position="262"/>
    </location>
</feature>
<dbReference type="GO" id="GO:0140359">
    <property type="term" value="F:ABC-type transporter activity"/>
    <property type="evidence" value="ECO:0007669"/>
    <property type="project" value="InterPro"/>
</dbReference>
<keyword evidence="3 6" id="KW-1133">Transmembrane helix</keyword>
<evidence type="ECO:0000256" key="1">
    <source>
        <dbReference type="ARBA" id="ARBA00004141"/>
    </source>
</evidence>
<dbReference type="AlphaFoldDB" id="A0A1I0ZUC0"/>
<evidence type="ECO:0000256" key="2">
    <source>
        <dbReference type="ARBA" id="ARBA00022692"/>
    </source>
</evidence>
<protein>
    <recommendedName>
        <fullName evidence="6">Transport permease protein</fullName>
    </recommendedName>
</protein>
<comment type="similarity">
    <text evidence="6">Belongs to the ABC-2 integral membrane protein family.</text>
</comment>
<keyword evidence="6" id="KW-0813">Transport</keyword>
<feature type="transmembrane region" description="Helical" evidence="6">
    <location>
        <begin position="74"/>
        <end position="98"/>
    </location>
</feature>
<keyword evidence="6" id="KW-1003">Cell membrane</keyword>
<keyword evidence="2 6" id="KW-0812">Transmembrane</keyword>
<feature type="transmembrane region" description="Helical" evidence="6">
    <location>
        <begin position="182"/>
        <end position="205"/>
    </location>
</feature>
<dbReference type="PIRSF" id="PIRSF006648">
    <property type="entry name" value="DrrB"/>
    <property type="match status" value="1"/>
</dbReference>
<reference evidence="9" key="1">
    <citation type="submission" date="2016-10" db="EMBL/GenBank/DDBJ databases">
        <authorList>
            <person name="Varghese N."/>
            <person name="Submissions S."/>
        </authorList>
    </citation>
    <scope>NUCLEOTIDE SEQUENCE [LARGE SCALE GENOMIC DNA]</scope>
    <source>
        <strain evidence="9">CGMCC 4.6945</strain>
    </source>
</reference>
<dbReference type="PANTHER" id="PTHR43229">
    <property type="entry name" value="NODULATION PROTEIN J"/>
    <property type="match status" value="1"/>
</dbReference>
<evidence type="ECO:0000256" key="3">
    <source>
        <dbReference type="ARBA" id="ARBA00022989"/>
    </source>
</evidence>
<dbReference type="PROSITE" id="PS51012">
    <property type="entry name" value="ABC_TM2"/>
    <property type="match status" value="1"/>
</dbReference>
<keyword evidence="9" id="KW-1185">Reference proteome</keyword>
<evidence type="ECO:0000313" key="8">
    <source>
        <dbReference type="EMBL" id="SFB28676.1"/>
    </source>
</evidence>
<proteinExistence type="inferred from homology"/>
<feature type="transmembrane region" description="Helical" evidence="6">
    <location>
        <begin position="152"/>
        <end position="175"/>
    </location>
</feature>
<evidence type="ECO:0000313" key="9">
    <source>
        <dbReference type="Proteomes" id="UP000199012"/>
    </source>
</evidence>
<dbReference type="GO" id="GO:0046677">
    <property type="term" value="P:response to antibiotic"/>
    <property type="evidence" value="ECO:0007669"/>
    <property type="project" value="UniProtKB-KW"/>
</dbReference>
<accession>A0A1I0ZUC0</accession>
<dbReference type="GO" id="GO:0043190">
    <property type="term" value="C:ATP-binding cassette (ABC) transporter complex"/>
    <property type="evidence" value="ECO:0007669"/>
    <property type="project" value="InterPro"/>
</dbReference>
<organism evidence="8 9">
    <name type="scientific">Cellulomonas marina</name>
    <dbReference type="NCBI Taxonomy" id="988821"/>
    <lineage>
        <taxon>Bacteria</taxon>
        <taxon>Bacillati</taxon>
        <taxon>Actinomycetota</taxon>
        <taxon>Actinomycetes</taxon>
        <taxon>Micrococcales</taxon>
        <taxon>Cellulomonadaceae</taxon>
        <taxon>Cellulomonas</taxon>
    </lineage>
</organism>
<feature type="transmembrane region" description="Helical" evidence="6">
    <location>
        <begin position="238"/>
        <end position="259"/>
    </location>
</feature>
<name>A0A1I0ZUC0_9CELL</name>
<dbReference type="STRING" id="988821.SAMN05421867_112110"/>
<dbReference type="EMBL" id="FOKA01000012">
    <property type="protein sequence ID" value="SFB28676.1"/>
    <property type="molecule type" value="Genomic_DNA"/>
</dbReference>
<evidence type="ECO:0000256" key="6">
    <source>
        <dbReference type="RuleBase" id="RU361157"/>
    </source>
</evidence>
<comment type="subcellular location">
    <subcellularLocation>
        <location evidence="6">Cell membrane</location>
        <topology evidence="6">Multi-pass membrane protein</topology>
    </subcellularLocation>
    <subcellularLocation>
        <location evidence="1">Membrane</location>
        <topology evidence="1">Multi-pass membrane protein</topology>
    </subcellularLocation>
</comment>